<keyword evidence="1" id="KW-0812">Transmembrane</keyword>
<dbReference type="AlphaFoldDB" id="A0A6I6MTI1"/>
<sequence>MMPHLRAQVVTFGVAMLAGVALAHAGLVVPDARPWTRRVLEGASGALLLLTWFVLGNAFLNLH</sequence>
<evidence type="ECO:0000313" key="2">
    <source>
        <dbReference type="EMBL" id="QGZ94453.1"/>
    </source>
</evidence>
<feature type="transmembrane region" description="Helical" evidence="1">
    <location>
        <begin position="39"/>
        <end position="60"/>
    </location>
</feature>
<dbReference type="RefSeq" id="WP_158765389.1">
    <property type="nucleotide sequence ID" value="NZ_CP047045.1"/>
</dbReference>
<reference evidence="3" key="1">
    <citation type="submission" date="2019-12" db="EMBL/GenBank/DDBJ databases">
        <title>Complete genome of Terracaulis silvestris 0127_4.</title>
        <authorList>
            <person name="Vieira S."/>
            <person name="Riedel T."/>
            <person name="Sproer C."/>
            <person name="Pascual J."/>
            <person name="Boedeker C."/>
            <person name="Overmann J."/>
        </authorList>
    </citation>
    <scope>NUCLEOTIDE SEQUENCE [LARGE SCALE GENOMIC DNA]</scope>
    <source>
        <strain evidence="3">0127_4</strain>
    </source>
</reference>
<dbReference type="KEGG" id="tsv:DSM104635_01272"/>
<name>A0A6I6MTI1_9CAUL</name>
<keyword evidence="1" id="KW-0472">Membrane</keyword>
<keyword evidence="1" id="KW-1133">Transmembrane helix</keyword>
<evidence type="ECO:0000313" key="3">
    <source>
        <dbReference type="Proteomes" id="UP000431269"/>
    </source>
</evidence>
<organism evidence="2 3">
    <name type="scientific">Terricaulis silvestris</name>
    <dbReference type="NCBI Taxonomy" id="2686094"/>
    <lineage>
        <taxon>Bacteria</taxon>
        <taxon>Pseudomonadati</taxon>
        <taxon>Pseudomonadota</taxon>
        <taxon>Alphaproteobacteria</taxon>
        <taxon>Caulobacterales</taxon>
        <taxon>Caulobacteraceae</taxon>
        <taxon>Terricaulis</taxon>
    </lineage>
</organism>
<evidence type="ECO:0000256" key="1">
    <source>
        <dbReference type="SAM" id="Phobius"/>
    </source>
</evidence>
<dbReference type="EMBL" id="CP047045">
    <property type="protein sequence ID" value="QGZ94453.1"/>
    <property type="molecule type" value="Genomic_DNA"/>
</dbReference>
<keyword evidence="3" id="KW-1185">Reference proteome</keyword>
<dbReference type="Proteomes" id="UP000431269">
    <property type="component" value="Chromosome"/>
</dbReference>
<protein>
    <submittedName>
        <fullName evidence="2">Uncharacterized protein</fullName>
    </submittedName>
</protein>
<proteinExistence type="predicted"/>
<accession>A0A6I6MTI1</accession>
<gene>
    <name evidence="2" type="ORF">DSM104635_01272</name>
</gene>